<gene>
    <name evidence="9" type="ORF">CBOVIS_LOCUS9107</name>
</gene>
<dbReference type="Gene3D" id="3.40.430.10">
    <property type="entry name" value="Dihydrofolate Reductase, subunit A"/>
    <property type="match status" value="1"/>
</dbReference>
<dbReference type="EMBL" id="CADEPM010000006">
    <property type="protein sequence ID" value="CAB3407133.1"/>
    <property type="molecule type" value="Genomic_DNA"/>
</dbReference>
<dbReference type="EC" id="1.5.1.3" evidence="2"/>
<reference evidence="9 10" key="1">
    <citation type="submission" date="2020-04" db="EMBL/GenBank/DDBJ databases">
        <authorList>
            <person name="Laetsch R D."/>
            <person name="Stevens L."/>
            <person name="Kumar S."/>
            <person name="Blaxter L. M."/>
        </authorList>
    </citation>
    <scope>NUCLEOTIDE SEQUENCE [LARGE SCALE GENOMIC DNA]</scope>
</reference>
<dbReference type="GO" id="GO:0046452">
    <property type="term" value="P:dihydrofolate metabolic process"/>
    <property type="evidence" value="ECO:0007669"/>
    <property type="project" value="TreeGrafter"/>
</dbReference>
<dbReference type="PROSITE" id="PS00075">
    <property type="entry name" value="DHFR_1"/>
    <property type="match status" value="1"/>
</dbReference>
<evidence type="ECO:0000313" key="9">
    <source>
        <dbReference type="EMBL" id="CAB3407133.1"/>
    </source>
</evidence>
<feature type="compositionally biased region" description="Polar residues" evidence="7">
    <location>
        <begin position="286"/>
        <end position="320"/>
    </location>
</feature>
<feature type="region of interest" description="Disordered" evidence="7">
    <location>
        <begin position="167"/>
        <end position="334"/>
    </location>
</feature>
<feature type="region of interest" description="Disordered" evidence="7">
    <location>
        <begin position="967"/>
        <end position="999"/>
    </location>
</feature>
<feature type="domain" description="DHFR" evidence="8">
    <location>
        <begin position="5"/>
        <end position="180"/>
    </location>
</feature>
<dbReference type="Pfam" id="PF00186">
    <property type="entry name" value="DHFR_1"/>
    <property type="match status" value="1"/>
</dbReference>
<dbReference type="PANTHER" id="PTHR48069:SF3">
    <property type="entry name" value="DIHYDROFOLATE REDUCTASE"/>
    <property type="match status" value="1"/>
</dbReference>
<feature type="region of interest" description="Disordered" evidence="7">
    <location>
        <begin position="466"/>
        <end position="489"/>
    </location>
</feature>
<evidence type="ECO:0000256" key="7">
    <source>
        <dbReference type="SAM" id="MobiDB-lite"/>
    </source>
</evidence>
<dbReference type="GO" id="GO:0046655">
    <property type="term" value="P:folic acid metabolic process"/>
    <property type="evidence" value="ECO:0007669"/>
    <property type="project" value="TreeGrafter"/>
</dbReference>
<protein>
    <recommendedName>
        <fullName evidence="2">dihydrofolate reductase</fullName>
        <ecNumber evidence="2">1.5.1.3</ecNumber>
    </recommendedName>
</protein>
<feature type="compositionally biased region" description="Polar residues" evidence="7">
    <location>
        <begin position="984"/>
        <end position="999"/>
    </location>
</feature>
<dbReference type="OrthoDB" id="4664297at2759"/>
<dbReference type="AlphaFoldDB" id="A0A8S1F627"/>
<dbReference type="GO" id="GO:0046654">
    <property type="term" value="P:tetrahydrofolate biosynthetic process"/>
    <property type="evidence" value="ECO:0007669"/>
    <property type="project" value="InterPro"/>
</dbReference>
<proteinExistence type="predicted"/>
<feature type="compositionally biased region" description="Polar residues" evidence="7">
    <location>
        <begin position="259"/>
        <end position="278"/>
    </location>
</feature>
<dbReference type="GO" id="GO:0004146">
    <property type="term" value="F:dihydrofolate reductase activity"/>
    <property type="evidence" value="ECO:0007669"/>
    <property type="project" value="UniProtKB-EC"/>
</dbReference>
<dbReference type="SUPFAM" id="SSF53597">
    <property type="entry name" value="Dihydrofolate reductase-like"/>
    <property type="match status" value="1"/>
</dbReference>
<dbReference type="InterPro" id="IPR001796">
    <property type="entry name" value="DHFR_dom"/>
</dbReference>
<dbReference type="InterPro" id="IPR024072">
    <property type="entry name" value="DHFR-like_dom_sf"/>
</dbReference>
<feature type="compositionally biased region" description="Low complexity" evidence="7">
    <location>
        <begin position="967"/>
        <end position="983"/>
    </location>
</feature>
<evidence type="ECO:0000256" key="3">
    <source>
        <dbReference type="ARBA" id="ARBA00022563"/>
    </source>
</evidence>
<dbReference type="InterPro" id="IPR017925">
    <property type="entry name" value="DHFR_CS"/>
</dbReference>
<comment type="caution">
    <text evidence="9">The sequence shown here is derived from an EMBL/GenBank/DDBJ whole genome shotgun (WGS) entry which is preliminary data.</text>
</comment>
<dbReference type="GO" id="GO:0006730">
    <property type="term" value="P:one-carbon metabolic process"/>
    <property type="evidence" value="ECO:0007669"/>
    <property type="project" value="UniProtKB-KW"/>
</dbReference>
<dbReference type="PROSITE" id="PS51330">
    <property type="entry name" value="DHFR_2"/>
    <property type="match status" value="1"/>
</dbReference>
<keyword evidence="5" id="KW-0560">Oxidoreductase</keyword>
<evidence type="ECO:0000256" key="1">
    <source>
        <dbReference type="ARBA" id="ARBA00004903"/>
    </source>
</evidence>
<keyword evidence="10" id="KW-1185">Reference proteome</keyword>
<organism evidence="9 10">
    <name type="scientific">Caenorhabditis bovis</name>
    <dbReference type="NCBI Taxonomy" id="2654633"/>
    <lineage>
        <taxon>Eukaryota</taxon>
        <taxon>Metazoa</taxon>
        <taxon>Ecdysozoa</taxon>
        <taxon>Nematoda</taxon>
        <taxon>Chromadorea</taxon>
        <taxon>Rhabditida</taxon>
        <taxon>Rhabditina</taxon>
        <taxon>Rhabditomorpha</taxon>
        <taxon>Rhabditoidea</taxon>
        <taxon>Rhabditidae</taxon>
        <taxon>Peloderinae</taxon>
        <taxon>Caenorhabditis</taxon>
    </lineage>
</organism>
<dbReference type="Proteomes" id="UP000494206">
    <property type="component" value="Unassembled WGS sequence"/>
</dbReference>
<evidence type="ECO:0000256" key="5">
    <source>
        <dbReference type="ARBA" id="ARBA00023002"/>
    </source>
</evidence>
<evidence type="ECO:0000256" key="2">
    <source>
        <dbReference type="ARBA" id="ARBA00012856"/>
    </source>
</evidence>
<dbReference type="GO" id="GO:0050661">
    <property type="term" value="F:NADP binding"/>
    <property type="evidence" value="ECO:0007669"/>
    <property type="project" value="InterPro"/>
</dbReference>
<keyword evidence="4" id="KW-0521">NADP</keyword>
<feature type="compositionally biased region" description="Low complexity" evidence="7">
    <location>
        <begin position="167"/>
        <end position="210"/>
    </location>
</feature>
<evidence type="ECO:0000256" key="6">
    <source>
        <dbReference type="ARBA" id="ARBA00048873"/>
    </source>
</evidence>
<sequence length="999" mass="111530">MASRKMKLIVAMDSEGGIGKNGTLPWHISKDLKRFAALTRNVMDKSKKNAVIMGRKCWDSIPDGRKPLKDRFNIIMSRKIVEVPGPDTVVIDSLDKLKDFMNSESSSINIETFWNIGGTEIYEMALHENLVDELYITKIFKSFDTDVKLSIDWSKFDKSRKNAAAQQVNGNQATAETQNAASSNTATSNTRPNTTIATTNGTATASTANTHRPAGQGNTNNRQNQPKRDKEKSTSQNSTGAQNAHRKNEQKNEGLGQVNGRQNRNNHSNSFVTSNTGSAKKEKPFNSKNLDSSSHRNGNASISNPPAAPQTSTPSQNPTKESVAEEPASTVQDTIQRQHILNRRIDKNTKDLLLTFISQSGFDKLELITEMLTLLSPYDLRYVGNLVEGMIRTNSLQFKPYETLANSDNPMACFPPPEIFVKTGGTDVNRVFQPQEIDDTVCRRIKSMDKQVPNLTSSLDSYERTNALSNKLPPPVNKPQPTKEEEVYKEEEPIEKPLQIFGSLERHFSAFYLLVSLLSSTNRKSAGHIFNYLEVAVLQGKDALLEFVPNVDEKIVLIDYLGQLAVACIHHPAFSVKDKLQMITLRDELRCTLERLYASCGQQEPKPLLQKPGEIAIGAVDDSDNEEANENEQRPFVACAESSSHAVCGAYPKQTGPFVYIQRFIGSQVDEQNPNHFLIEIRWSDGETTFTHRSRDQLKVLQHRLLDEFGQQRSEKHTGMVSSVSSIDEEQNKRLSTSTLESPANFTSSRRILPHLLPDASTSEVIQYINELSDLPARMILSRVICEEFNATRNRSNDDECEFDGIIFAPKCRTFHQNRSHYGRFQSGSQANHHYVITPPLAYSPCSLMHQHQLVEPSCSTCGGEHTAFICNKPSLFEKKSDFRINVCSLVNDGSAPPPVQYALPNQQLPVGIHALPFQNGHFIFHQQQQRQHQQMFSNQGSSRMPPNGYEMATNYGLYSASVPVTSPPTVSQPPVATSTSTSMNSQLASSSYQNPRQQ</sequence>
<keyword evidence="3" id="KW-0554">One-carbon metabolism</keyword>
<name>A0A8S1F627_9PELO</name>
<comment type="catalytic activity">
    <reaction evidence="6">
        <text>(6S)-5,6,7,8-tetrahydrofolate + NADP(+) = 7,8-dihydrofolate + NADPH + H(+)</text>
        <dbReference type="Rhea" id="RHEA:15009"/>
        <dbReference type="ChEBI" id="CHEBI:15378"/>
        <dbReference type="ChEBI" id="CHEBI:57451"/>
        <dbReference type="ChEBI" id="CHEBI:57453"/>
        <dbReference type="ChEBI" id="CHEBI:57783"/>
        <dbReference type="ChEBI" id="CHEBI:58349"/>
        <dbReference type="EC" id="1.5.1.3"/>
    </reaction>
</comment>
<dbReference type="InterPro" id="IPR058599">
    <property type="entry name" value="PHAT_Smg/ZCCHC2-like"/>
</dbReference>
<dbReference type="GO" id="GO:0005739">
    <property type="term" value="C:mitochondrion"/>
    <property type="evidence" value="ECO:0007669"/>
    <property type="project" value="TreeGrafter"/>
</dbReference>
<evidence type="ECO:0000259" key="8">
    <source>
        <dbReference type="PROSITE" id="PS51330"/>
    </source>
</evidence>
<feature type="region of interest" description="Disordered" evidence="7">
    <location>
        <begin position="711"/>
        <end position="741"/>
    </location>
</feature>
<dbReference type="Gene3D" id="3.30.1520.10">
    <property type="entry name" value="Phox-like domain"/>
    <property type="match status" value="1"/>
</dbReference>
<evidence type="ECO:0000313" key="10">
    <source>
        <dbReference type="Proteomes" id="UP000494206"/>
    </source>
</evidence>
<dbReference type="CDD" id="cd00209">
    <property type="entry name" value="DHFR"/>
    <property type="match status" value="1"/>
</dbReference>
<dbReference type="InterPro" id="IPR012259">
    <property type="entry name" value="DHFR"/>
</dbReference>
<dbReference type="PANTHER" id="PTHR48069">
    <property type="entry name" value="DIHYDROFOLATE REDUCTASE"/>
    <property type="match status" value="1"/>
</dbReference>
<dbReference type="InterPro" id="IPR036871">
    <property type="entry name" value="PX_dom_sf"/>
</dbReference>
<evidence type="ECO:0000256" key="4">
    <source>
        <dbReference type="ARBA" id="ARBA00022857"/>
    </source>
</evidence>
<accession>A0A8S1F627</accession>
<dbReference type="GO" id="GO:0035091">
    <property type="term" value="F:phosphatidylinositol binding"/>
    <property type="evidence" value="ECO:0007669"/>
    <property type="project" value="InterPro"/>
</dbReference>
<comment type="pathway">
    <text evidence="1">Cofactor biosynthesis; tetrahydrofolate biosynthesis; 5,6,7,8-tetrahydrofolate from 7,8-dihydrofolate: step 1/1.</text>
</comment>
<dbReference type="Pfam" id="PF26034">
    <property type="entry name" value="PHAT_SMAUG"/>
    <property type="match status" value="1"/>
</dbReference>
<dbReference type="PRINTS" id="PR00070">
    <property type="entry name" value="DHFR"/>
</dbReference>